<dbReference type="CDD" id="cd11614">
    <property type="entry name" value="SAF_CpaB_FlgA_like"/>
    <property type="match status" value="1"/>
</dbReference>
<dbReference type="Pfam" id="PF17656">
    <property type="entry name" value="ChapFlgA_N"/>
    <property type="match status" value="1"/>
</dbReference>
<dbReference type="GO" id="GO:0042597">
    <property type="term" value="C:periplasmic space"/>
    <property type="evidence" value="ECO:0007669"/>
    <property type="project" value="UniProtKB-SubCell"/>
</dbReference>
<comment type="subcellular location">
    <subcellularLocation>
        <location evidence="1">Periplasm</location>
    </subcellularLocation>
</comment>
<dbReference type="InterPro" id="IPR017585">
    <property type="entry name" value="SAF_FlgA"/>
</dbReference>
<dbReference type="Proteomes" id="UP000002015">
    <property type="component" value="Chromosome"/>
</dbReference>
<evidence type="ECO:0000256" key="4">
    <source>
        <dbReference type="ARBA" id="ARBA00022729"/>
    </source>
</evidence>
<dbReference type="Gene3D" id="3.90.1210.10">
    <property type="entry name" value="Antifreeze-like/N-acetylneuraminic acid synthase C-terminal domain"/>
    <property type="match status" value="1"/>
</dbReference>
<evidence type="ECO:0000256" key="5">
    <source>
        <dbReference type="ARBA" id="ARBA00022764"/>
    </source>
</evidence>
<dbReference type="InterPro" id="IPR013974">
    <property type="entry name" value="SAF"/>
</dbReference>
<dbReference type="KEGG" id="sse:Ssed_3090"/>
<sequence length="259" mass="29030" precursor="true">MRSTKFRSLRKYRCNLANQASLFIMKVKYVVYLIILFQSTHAFSSQEASVPSLSTISNLAIAVIEEKINVAEHAKVNITPQSLDSRLKPPLCLPPVKAELASNRAIKRNNTVKISCNSPQLQYPWQIFLSVRVDVLYPVVVSRETLGPDDLISSGDVAIQYVEQTSLRGQQFDKIEDVVGTRVKRRIPPNQPIFINNLCFVCKGDTVSIFARSKNFEIKTVGEALRDGNLGDRIRIKNSYSNKSLDAKVTGVGEVEVRM</sequence>
<organism evidence="8 9">
    <name type="scientific">Shewanella sediminis (strain HAW-EB3)</name>
    <dbReference type="NCBI Taxonomy" id="425104"/>
    <lineage>
        <taxon>Bacteria</taxon>
        <taxon>Pseudomonadati</taxon>
        <taxon>Pseudomonadota</taxon>
        <taxon>Gammaproteobacteria</taxon>
        <taxon>Alteromonadales</taxon>
        <taxon>Shewanellaceae</taxon>
        <taxon>Shewanella</taxon>
    </lineage>
</organism>
<evidence type="ECO:0000256" key="3">
    <source>
        <dbReference type="ARBA" id="ARBA00014754"/>
    </source>
</evidence>
<protein>
    <recommendedName>
        <fullName evidence="3">Flagella basal body P-ring formation protein FlgA</fullName>
    </recommendedName>
</protein>
<reference evidence="8 9" key="1">
    <citation type="submission" date="2007-08" db="EMBL/GenBank/DDBJ databases">
        <title>Complete sequence of Shewanella sediminis HAW-EB3.</title>
        <authorList>
            <consortium name="US DOE Joint Genome Institute"/>
            <person name="Copeland A."/>
            <person name="Lucas S."/>
            <person name="Lapidus A."/>
            <person name="Barry K."/>
            <person name="Glavina del Rio T."/>
            <person name="Dalin E."/>
            <person name="Tice H."/>
            <person name="Pitluck S."/>
            <person name="Chertkov O."/>
            <person name="Brettin T."/>
            <person name="Bruce D."/>
            <person name="Detter J.C."/>
            <person name="Han C."/>
            <person name="Schmutz J."/>
            <person name="Larimer F."/>
            <person name="Land M."/>
            <person name="Hauser L."/>
            <person name="Kyrpides N."/>
            <person name="Kim E."/>
            <person name="Zhao J.-S."/>
            <person name="Richardson P."/>
        </authorList>
    </citation>
    <scope>NUCLEOTIDE SEQUENCE [LARGE SCALE GENOMIC DNA]</scope>
    <source>
        <strain evidence="8 9">HAW-EB3</strain>
    </source>
</reference>
<evidence type="ECO:0000313" key="9">
    <source>
        <dbReference type="Proteomes" id="UP000002015"/>
    </source>
</evidence>
<dbReference type="InterPro" id="IPR041231">
    <property type="entry name" value="FlgA_N"/>
</dbReference>
<dbReference type="PANTHER" id="PTHR36307">
    <property type="entry name" value="FLAGELLA BASAL BODY P-RING FORMATION PROTEIN FLGA"/>
    <property type="match status" value="1"/>
</dbReference>
<keyword evidence="5" id="KW-0574">Periplasm</keyword>
<dbReference type="SMART" id="SM00858">
    <property type="entry name" value="SAF"/>
    <property type="match status" value="1"/>
</dbReference>
<dbReference type="AlphaFoldDB" id="A8FXX1"/>
<evidence type="ECO:0000259" key="7">
    <source>
        <dbReference type="SMART" id="SM00858"/>
    </source>
</evidence>
<comment type="function">
    <text evidence="6">Involved in the assembly process of the P-ring formation. It may associate with FlgF on the rod constituting a structure essential for the P-ring assembly or may act as a modulator protein for the P-ring assembly.</text>
</comment>
<keyword evidence="9" id="KW-1185">Reference proteome</keyword>
<dbReference type="PANTHER" id="PTHR36307:SF1">
    <property type="entry name" value="FLAGELLA BASAL BODY P-RING FORMATION PROTEIN FLGA"/>
    <property type="match status" value="1"/>
</dbReference>
<dbReference type="eggNOG" id="COG1261">
    <property type="taxonomic scope" value="Bacteria"/>
</dbReference>
<dbReference type="STRING" id="425104.Ssed_3090"/>
<dbReference type="NCBIfam" id="TIGR03170">
    <property type="entry name" value="flgA_cterm"/>
    <property type="match status" value="1"/>
</dbReference>
<dbReference type="GO" id="GO:0044780">
    <property type="term" value="P:bacterial-type flagellum assembly"/>
    <property type="evidence" value="ECO:0007669"/>
    <property type="project" value="InterPro"/>
</dbReference>
<dbReference type="Gene3D" id="2.30.30.760">
    <property type="match status" value="1"/>
</dbReference>
<evidence type="ECO:0000256" key="1">
    <source>
        <dbReference type="ARBA" id="ARBA00004418"/>
    </source>
</evidence>
<evidence type="ECO:0000256" key="6">
    <source>
        <dbReference type="ARBA" id="ARBA00025643"/>
    </source>
</evidence>
<comment type="similarity">
    <text evidence="2">Belongs to the FlgA family.</text>
</comment>
<gene>
    <name evidence="8" type="ordered locus">Ssed_3090</name>
</gene>
<evidence type="ECO:0000313" key="8">
    <source>
        <dbReference type="EMBL" id="ABV37694.1"/>
    </source>
</evidence>
<dbReference type="EMBL" id="CP000821">
    <property type="protein sequence ID" value="ABV37694.1"/>
    <property type="molecule type" value="Genomic_DNA"/>
</dbReference>
<evidence type="ECO:0000256" key="2">
    <source>
        <dbReference type="ARBA" id="ARBA00010474"/>
    </source>
</evidence>
<dbReference type="HOGENOM" id="CLU_070510_4_1_6"/>
<feature type="domain" description="SAF" evidence="7">
    <location>
        <begin position="137"/>
        <end position="199"/>
    </location>
</feature>
<dbReference type="InterPro" id="IPR039246">
    <property type="entry name" value="Flagellar_FlgA"/>
</dbReference>
<proteinExistence type="inferred from homology"/>
<accession>A8FXX1</accession>
<keyword evidence="4" id="KW-0732">Signal</keyword>
<dbReference type="Pfam" id="PF13144">
    <property type="entry name" value="ChapFlgA"/>
    <property type="match status" value="1"/>
</dbReference>
<name>A8FXX1_SHESH</name>